<dbReference type="InterPro" id="IPR036397">
    <property type="entry name" value="RNaseH_sf"/>
</dbReference>
<dbReference type="RefSeq" id="XP_014677982.1">
    <property type="nucleotide sequence ID" value="XM_014822496.1"/>
</dbReference>
<protein>
    <submittedName>
        <fullName evidence="4">Uncharacterized protein LOC106817800</fullName>
    </submittedName>
</protein>
<dbReference type="Gene3D" id="3.30.420.10">
    <property type="entry name" value="Ribonuclease H-like superfamily/Ribonuclease H"/>
    <property type="match status" value="1"/>
</dbReference>
<feature type="compositionally biased region" description="Acidic residues" evidence="1">
    <location>
        <begin position="351"/>
        <end position="364"/>
    </location>
</feature>
<sequence length="364" mass="40949">MVAGQIMNVNGALLAVYNHNVNLFITVVVDYFSRYIELAKLTQLSSEAIVNHLKSIFARHGVPERVRSDNGPQYSAEEFASFADTYNFTHATSSPLYPQGNAEVERAVQTVKDLVKKAKDPYLALLAYRATPLFNGYSPAELLFGRRVRTNLPQHPTKLNPRWPDMDNLAKTELEYRKKTAETADRRRGARQLIELKEGDNVWVRDKDVAAKVMHKAETPRSYVVETQSGSSLRRNRRSLCKLSPDIEQDFVEKPPDREVHVNTPQAVAHPNSGQLVREQDIPSRELNFNRHEDSISESTDGQLKPSQYVTSVAAACSGDTCAEWRWEHRLPAPPQPRDTGTAIPDLSSPEPDDDDIDSSDDDP</sequence>
<name>A0ABM1F0L1_PRICU</name>
<feature type="domain" description="Integrase catalytic" evidence="2">
    <location>
        <begin position="1"/>
        <end position="181"/>
    </location>
</feature>
<dbReference type="PROSITE" id="PS50994">
    <property type="entry name" value="INTEGRASE"/>
    <property type="match status" value="1"/>
</dbReference>
<dbReference type="InterPro" id="IPR050951">
    <property type="entry name" value="Retrovirus_Pol_polyprotein"/>
</dbReference>
<accession>A0ABM1F0L1</accession>
<dbReference type="InterPro" id="IPR001584">
    <property type="entry name" value="Integrase_cat-core"/>
</dbReference>
<evidence type="ECO:0000256" key="1">
    <source>
        <dbReference type="SAM" id="MobiDB-lite"/>
    </source>
</evidence>
<dbReference type="PANTHER" id="PTHR37984">
    <property type="entry name" value="PROTEIN CBG26694"/>
    <property type="match status" value="1"/>
</dbReference>
<dbReference type="Pfam" id="PF00665">
    <property type="entry name" value="rve"/>
    <property type="match status" value="1"/>
</dbReference>
<evidence type="ECO:0000313" key="3">
    <source>
        <dbReference type="Proteomes" id="UP000695022"/>
    </source>
</evidence>
<feature type="region of interest" description="Disordered" evidence="1">
    <location>
        <begin position="328"/>
        <end position="364"/>
    </location>
</feature>
<evidence type="ECO:0000313" key="4">
    <source>
        <dbReference type="RefSeq" id="XP_014677982.1"/>
    </source>
</evidence>
<reference evidence="4" key="1">
    <citation type="submission" date="2025-08" db="UniProtKB">
        <authorList>
            <consortium name="RefSeq"/>
        </authorList>
    </citation>
    <scope>IDENTIFICATION</scope>
</reference>
<dbReference type="GeneID" id="106817800"/>
<keyword evidence="3" id="KW-1185">Reference proteome</keyword>
<gene>
    <name evidence="4" type="primary">LOC106817800</name>
</gene>
<organism evidence="3 4">
    <name type="scientific">Priapulus caudatus</name>
    <name type="common">Priapulid worm</name>
    <dbReference type="NCBI Taxonomy" id="37621"/>
    <lineage>
        <taxon>Eukaryota</taxon>
        <taxon>Metazoa</taxon>
        <taxon>Ecdysozoa</taxon>
        <taxon>Scalidophora</taxon>
        <taxon>Priapulida</taxon>
        <taxon>Priapulimorpha</taxon>
        <taxon>Priapulimorphida</taxon>
        <taxon>Priapulidae</taxon>
        <taxon>Priapulus</taxon>
    </lineage>
</organism>
<proteinExistence type="predicted"/>
<dbReference type="SUPFAM" id="SSF53098">
    <property type="entry name" value="Ribonuclease H-like"/>
    <property type="match status" value="1"/>
</dbReference>
<dbReference type="Proteomes" id="UP000695022">
    <property type="component" value="Unplaced"/>
</dbReference>
<evidence type="ECO:0000259" key="2">
    <source>
        <dbReference type="PROSITE" id="PS50994"/>
    </source>
</evidence>
<dbReference type="PANTHER" id="PTHR37984:SF9">
    <property type="entry name" value="INTEGRASE CATALYTIC DOMAIN-CONTAINING PROTEIN"/>
    <property type="match status" value="1"/>
</dbReference>
<dbReference type="InterPro" id="IPR012337">
    <property type="entry name" value="RNaseH-like_sf"/>
</dbReference>